<dbReference type="Proteomes" id="UP000228380">
    <property type="component" value="Chromosome 14"/>
</dbReference>
<keyword evidence="5" id="KW-0326">Glycosidase</keyword>
<keyword evidence="7" id="KW-0472">Membrane</keyword>
<dbReference type="GO" id="GO:0008843">
    <property type="term" value="F:endochitinase activity"/>
    <property type="evidence" value="ECO:0007669"/>
    <property type="project" value="UniProtKB-EC"/>
</dbReference>
<gene>
    <name evidence="12" type="primary">LOC103715372</name>
</gene>
<dbReference type="EC" id="3.2.1.14" evidence="2"/>
<dbReference type="KEGG" id="pda:103715372"/>
<dbReference type="GO" id="GO:0016998">
    <property type="term" value="P:cell wall macromolecule catabolic process"/>
    <property type="evidence" value="ECO:0007669"/>
    <property type="project" value="InterPro"/>
</dbReference>
<name>A0A8B9AWA9_PHODC</name>
<dbReference type="Gene3D" id="1.10.530.10">
    <property type="match status" value="2"/>
</dbReference>
<keyword evidence="11" id="KW-1185">Reference proteome</keyword>
<dbReference type="OrthoDB" id="5985073at2759"/>
<evidence type="ECO:0000256" key="7">
    <source>
        <dbReference type="SAM" id="Phobius"/>
    </source>
</evidence>
<dbReference type="PANTHER" id="PTHR22595:SF194">
    <property type="entry name" value="CHITINASE FAMILY PROTEIN"/>
    <property type="match status" value="1"/>
</dbReference>
<keyword evidence="4" id="KW-0119">Carbohydrate metabolism</keyword>
<feature type="domain" description="Glycoside hydrolase family 19 catalytic" evidence="10">
    <location>
        <begin position="397"/>
        <end position="407"/>
    </location>
</feature>
<reference evidence="12" key="2">
    <citation type="submission" date="2025-08" db="UniProtKB">
        <authorList>
            <consortium name="RefSeq"/>
        </authorList>
    </citation>
    <scope>IDENTIFICATION</scope>
    <source>
        <tissue evidence="12">Young leaves</tissue>
    </source>
</reference>
<dbReference type="SUPFAM" id="SSF53955">
    <property type="entry name" value="Lysozyme-like"/>
    <property type="match status" value="2"/>
</dbReference>
<keyword evidence="7" id="KW-0812">Transmembrane</keyword>
<evidence type="ECO:0000256" key="4">
    <source>
        <dbReference type="ARBA" id="ARBA00023277"/>
    </source>
</evidence>
<keyword evidence="6" id="KW-0624">Polysaccharide degradation</keyword>
<dbReference type="GO" id="GO:0006032">
    <property type="term" value="P:chitin catabolic process"/>
    <property type="evidence" value="ECO:0007669"/>
    <property type="project" value="InterPro"/>
</dbReference>
<dbReference type="PROSITE" id="PS00774">
    <property type="entry name" value="CHITINASE_19_2"/>
    <property type="match status" value="2"/>
</dbReference>
<proteinExistence type="predicted"/>
<evidence type="ECO:0000256" key="2">
    <source>
        <dbReference type="ARBA" id="ARBA00012729"/>
    </source>
</evidence>
<dbReference type="RefSeq" id="XP_038989882.1">
    <property type="nucleotide sequence ID" value="XM_039133954.1"/>
</dbReference>
<dbReference type="PANTHER" id="PTHR22595">
    <property type="entry name" value="CHITINASE-RELATED"/>
    <property type="match status" value="1"/>
</dbReference>
<dbReference type="Pfam" id="PF00182">
    <property type="entry name" value="Glyco_hydro_19"/>
    <property type="match status" value="2"/>
</dbReference>
<keyword evidence="3" id="KW-0378">Hydrolase</keyword>
<feature type="transmembrane region" description="Helical" evidence="7">
    <location>
        <begin position="242"/>
        <end position="266"/>
    </location>
</feature>
<dbReference type="AlphaFoldDB" id="A0A8B9AWA9"/>
<evidence type="ECO:0000256" key="6">
    <source>
        <dbReference type="ARBA" id="ARBA00023326"/>
    </source>
</evidence>
<feature type="domain" description="Glycoside hydrolase family 19 catalytic" evidence="10">
    <location>
        <begin position="163"/>
        <end position="173"/>
    </location>
</feature>
<feature type="chain" id="PRO_5034761674" description="chitinase" evidence="8">
    <location>
        <begin position="25"/>
        <end position="464"/>
    </location>
</feature>
<feature type="domain" description="Glycoside hydrolase family 19 catalytic" evidence="9">
    <location>
        <begin position="283"/>
        <end position="305"/>
    </location>
</feature>
<evidence type="ECO:0000256" key="1">
    <source>
        <dbReference type="ARBA" id="ARBA00000822"/>
    </source>
</evidence>
<dbReference type="InterPro" id="IPR000726">
    <property type="entry name" value="Glyco_hydro_19_cat"/>
</dbReference>
<accession>A0A8B9AWA9</accession>
<dbReference type="Gene3D" id="3.30.20.10">
    <property type="entry name" value="Endochitinase, domain 2"/>
    <property type="match status" value="2"/>
</dbReference>
<sequence length="464" mass="50693">MARSSVILFQVSLLLAGIISSAAGVSVADLVTQQFFDNIMNQASANPCPGKSFYTRQAFLDALGSYSQFAQDGSDDTSKQEVAAFFAHVTHETGYLCYIEETDQSNGYCDDTNYPQYPCAQGKKYYGRGPLQLTWNYNYGAAGQSIGFDGLNSPETVANDVNISFKAALWFWMENVHSVVTSGQGFGATIQKINSQECNGGAQDEMHARVQLYQQYCQDFGVAPGDNLTCRRANKMARSSVILFQVSLLLAGIISSAAGISVADLVTQQFFDNIMNQASANPCPGKSFYTRQAFLDALGSYSQFAQDGSDDTSKQEVAAFFAHVTHETGYLCYIEETDQSNAYCDPSYTQYPCAQGKKYYGRGPLQLTWNYNYGAAGQSIGFDGLNSPETVANDVNISFKAAMWFWMENVHSVVTSGQGFGATIKKINSQECNGGDPAEMNARVQLYRQYCQDFGVAPGDNLTC</sequence>
<protein>
    <recommendedName>
        <fullName evidence="2">chitinase</fullName>
        <ecNumber evidence="2">3.2.1.14</ecNumber>
    </recommendedName>
</protein>
<evidence type="ECO:0000259" key="9">
    <source>
        <dbReference type="PROSITE" id="PS00773"/>
    </source>
</evidence>
<organism evidence="11 12">
    <name type="scientific">Phoenix dactylifera</name>
    <name type="common">Date palm</name>
    <dbReference type="NCBI Taxonomy" id="42345"/>
    <lineage>
        <taxon>Eukaryota</taxon>
        <taxon>Viridiplantae</taxon>
        <taxon>Streptophyta</taxon>
        <taxon>Embryophyta</taxon>
        <taxon>Tracheophyta</taxon>
        <taxon>Spermatophyta</taxon>
        <taxon>Magnoliopsida</taxon>
        <taxon>Liliopsida</taxon>
        <taxon>Arecaceae</taxon>
        <taxon>Coryphoideae</taxon>
        <taxon>Phoeniceae</taxon>
        <taxon>Phoenix</taxon>
    </lineage>
</organism>
<dbReference type="GeneID" id="103715372"/>
<comment type="catalytic activity">
    <reaction evidence="1">
        <text>Random endo-hydrolysis of N-acetyl-beta-D-glucosaminide (1-&gt;4)-beta-linkages in chitin and chitodextrins.</text>
        <dbReference type="EC" id="3.2.1.14"/>
    </reaction>
</comment>
<keyword evidence="7" id="KW-1133">Transmembrane helix</keyword>
<evidence type="ECO:0000313" key="12">
    <source>
        <dbReference type="RefSeq" id="XP_038989882.1"/>
    </source>
</evidence>
<dbReference type="FunFam" id="3.30.20.10:FF:000001">
    <property type="entry name" value="Endochitinase (Chitinase)"/>
    <property type="match status" value="2"/>
</dbReference>
<dbReference type="GO" id="GO:0000272">
    <property type="term" value="P:polysaccharide catabolic process"/>
    <property type="evidence" value="ECO:0007669"/>
    <property type="project" value="UniProtKB-KW"/>
</dbReference>
<dbReference type="InterPro" id="IPR023346">
    <property type="entry name" value="Lysozyme-like_dom_sf"/>
</dbReference>
<evidence type="ECO:0000259" key="10">
    <source>
        <dbReference type="PROSITE" id="PS00774"/>
    </source>
</evidence>
<feature type="domain" description="Glycoside hydrolase family 19 catalytic" evidence="9">
    <location>
        <begin position="48"/>
        <end position="70"/>
    </location>
</feature>
<evidence type="ECO:0000256" key="5">
    <source>
        <dbReference type="ARBA" id="ARBA00023295"/>
    </source>
</evidence>
<keyword evidence="8" id="KW-0732">Signal</keyword>
<evidence type="ECO:0000256" key="8">
    <source>
        <dbReference type="SAM" id="SignalP"/>
    </source>
</evidence>
<evidence type="ECO:0000256" key="3">
    <source>
        <dbReference type="ARBA" id="ARBA00022801"/>
    </source>
</evidence>
<feature type="signal peptide" evidence="8">
    <location>
        <begin position="1"/>
        <end position="24"/>
    </location>
</feature>
<dbReference type="PROSITE" id="PS00773">
    <property type="entry name" value="CHITINASE_19_1"/>
    <property type="match status" value="2"/>
</dbReference>
<dbReference type="CDD" id="cd00325">
    <property type="entry name" value="chitinase_GH19"/>
    <property type="match status" value="2"/>
</dbReference>
<reference evidence="11" key="1">
    <citation type="journal article" date="2019" name="Nat. Commun.">
        <title>Genome-wide association mapping of date palm fruit traits.</title>
        <authorList>
            <person name="Hazzouri K.M."/>
            <person name="Gros-Balthazard M."/>
            <person name="Flowers J.M."/>
            <person name="Copetti D."/>
            <person name="Lemansour A."/>
            <person name="Lebrun M."/>
            <person name="Masmoudi K."/>
            <person name="Ferrand S."/>
            <person name="Dhar M.I."/>
            <person name="Fresquez Z.A."/>
            <person name="Rosas U."/>
            <person name="Zhang J."/>
            <person name="Talag J."/>
            <person name="Lee S."/>
            <person name="Kudrna D."/>
            <person name="Powell R.F."/>
            <person name="Leitch I.J."/>
            <person name="Krueger R.R."/>
            <person name="Wing R.A."/>
            <person name="Amiri K.M.A."/>
            <person name="Purugganan M.D."/>
        </authorList>
    </citation>
    <scope>NUCLEOTIDE SEQUENCE [LARGE SCALE GENOMIC DNA]</scope>
    <source>
        <strain evidence="11">cv. Khalas</strain>
    </source>
</reference>
<evidence type="ECO:0000313" key="11">
    <source>
        <dbReference type="Proteomes" id="UP000228380"/>
    </source>
</evidence>